<keyword evidence="3" id="KW-1185">Reference proteome</keyword>
<dbReference type="AlphaFoldDB" id="A0A151U924"/>
<feature type="domain" description="Reverse transcriptase" evidence="1">
    <location>
        <begin position="263"/>
        <end position="514"/>
    </location>
</feature>
<dbReference type="Gramene" id="C.cajan_19374.t">
    <property type="protein sequence ID" value="C.cajan_19374.t"/>
    <property type="gene ID" value="C.cajan_19374"/>
</dbReference>
<dbReference type="OMA" id="WINGILM"/>
<dbReference type="PANTHER" id="PTHR33116">
    <property type="entry name" value="REVERSE TRANSCRIPTASE ZINC-BINDING DOMAIN-CONTAINING PROTEIN-RELATED-RELATED"/>
    <property type="match status" value="1"/>
</dbReference>
<dbReference type="STRING" id="3821.A0A151U924"/>
<dbReference type="PROSITE" id="PS50878">
    <property type="entry name" value="RT_POL"/>
    <property type="match status" value="1"/>
</dbReference>
<dbReference type="InterPro" id="IPR036691">
    <property type="entry name" value="Endo/exonu/phosph_ase_sf"/>
</dbReference>
<evidence type="ECO:0000313" key="3">
    <source>
        <dbReference type="Proteomes" id="UP000075243"/>
    </source>
</evidence>
<dbReference type="Pfam" id="PF13966">
    <property type="entry name" value="zf-RVT"/>
    <property type="match status" value="1"/>
</dbReference>
<evidence type="ECO:0000313" key="2">
    <source>
        <dbReference type="EMBL" id="KYP75738.1"/>
    </source>
</evidence>
<protein>
    <submittedName>
        <fullName evidence="2">Ribonuclease H protein At1g65750</fullName>
    </submittedName>
</protein>
<dbReference type="Pfam" id="PF00078">
    <property type="entry name" value="RVT_1"/>
    <property type="match status" value="1"/>
</dbReference>
<dbReference type="SUPFAM" id="SSF56219">
    <property type="entry name" value="DNase I-like"/>
    <property type="match status" value="1"/>
</dbReference>
<reference evidence="2 3" key="1">
    <citation type="journal article" date="2012" name="Nat. Biotechnol.">
        <title>Draft genome sequence of pigeonpea (Cajanus cajan), an orphan legume crop of resource-poor farmers.</title>
        <authorList>
            <person name="Varshney R.K."/>
            <person name="Chen W."/>
            <person name="Li Y."/>
            <person name="Bharti A.K."/>
            <person name="Saxena R.K."/>
            <person name="Schlueter J.A."/>
            <person name="Donoghue M.T."/>
            <person name="Azam S."/>
            <person name="Fan G."/>
            <person name="Whaley A.M."/>
            <person name="Farmer A.D."/>
            <person name="Sheridan J."/>
            <person name="Iwata A."/>
            <person name="Tuteja R."/>
            <person name="Penmetsa R.V."/>
            <person name="Wu W."/>
            <person name="Upadhyaya H.D."/>
            <person name="Yang S.P."/>
            <person name="Shah T."/>
            <person name="Saxena K.B."/>
            <person name="Michael T."/>
            <person name="McCombie W.R."/>
            <person name="Yang B."/>
            <person name="Zhang G."/>
            <person name="Yang H."/>
            <person name="Wang J."/>
            <person name="Spillane C."/>
            <person name="Cook D.R."/>
            <person name="May G.D."/>
            <person name="Xu X."/>
            <person name="Jackson S.A."/>
        </authorList>
    </citation>
    <scope>NUCLEOTIDE SEQUENCE [LARGE SCALE GENOMIC DNA]</scope>
    <source>
        <strain evidence="3">cv. Asha</strain>
    </source>
</reference>
<dbReference type="EMBL" id="CM003603">
    <property type="protein sequence ID" value="KYP75738.1"/>
    <property type="molecule type" value="Genomic_DNA"/>
</dbReference>
<dbReference type="Proteomes" id="UP000075243">
    <property type="component" value="Chromosome 1"/>
</dbReference>
<dbReference type="InterPro" id="IPR000477">
    <property type="entry name" value="RT_dom"/>
</dbReference>
<dbReference type="InterPro" id="IPR026960">
    <property type="entry name" value="RVT-Znf"/>
</dbReference>
<organism evidence="2 3">
    <name type="scientific">Cajanus cajan</name>
    <name type="common">Pigeon pea</name>
    <name type="synonym">Cajanus indicus</name>
    <dbReference type="NCBI Taxonomy" id="3821"/>
    <lineage>
        <taxon>Eukaryota</taxon>
        <taxon>Viridiplantae</taxon>
        <taxon>Streptophyta</taxon>
        <taxon>Embryophyta</taxon>
        <taxon>Tracheophyta</taxon>
        <taxon>Spermatophyta</taxon>
        <taxon>Magnoliopsida</taxon>
        <taxon>eudicotyledons</taxon>
        <taxon>Gunneridae</taxon>
        <taxon>Pentapetalae</taxon>
        <taxon>rosids</taxon>
        <taxon>fabids</taxon>
        <taxon>Fabales</taxon>
        <taxon>Fabaceae</taxon>
        <taxon>Papilionoideae</taxon>
        <taxon>50 kb inversion clade</taxon>
        <taxon>NPAAA clade</taxon>
        <taxon>indigoferoid/millettioid clade</taxon>
        <taxon>Phaseoleae</taxon>
        <taxon>Cajanus</taxon>
    </lineage>
</organism>
<evidence type="ECO:0000259" key="1">
    <source>
        <dbReference type="PROSITE" id="PS50878"/>
    </source>
</evidence>
<accession>A0A151U924</accession>
<sequence length="948" mass="110038">MSKRGFGSCLWCIVGDFNTVRRQDERKGVNDEYGVRDMEEFNSFIRDMELIDIPLVGKRYTWFKGDGSMMSRLDRVLVSESWSAHWGAGFVEVIPRDVSDHCPLILKHKVLNWGPKPFRFNNCWLSHSGIEDVVKSAWEKQVSGTWAAQRLKGKLLNVKNTLKKWNVEVFERIRQKELLDGIWCTRRNKLSLLAQKARVQWGKYGDLNSKYFHACIRGRQRRNQIIALKIGDRMVEEVYDMKEGVRSYFDEHFKARSWLRPRLSLDGSPVLSNAQNERLVGVFTEEEVWCMTDFRPISLLGCLYKIISKVLANRLRGILPSIISENQSAFITGRHMLDSVLVANEAIDYAQKYKKSIFVMKIDYEKAYDSVEWDYLLYMLRGFGFDERWVRGLKQGDPLAPSLFLIAVEGLRLLMTRALDMNLFKGLQLGGEGPLISLLQFADDTLIIGEATMQNLWCLKAILRCFELISGMRINFHKSSVVGIHSGEDFTELAASFLHCKLGQLPFKHLGLPLGANPRKLATWRPILDGLRKRLSSWKHRYLSIGGRVTLINAVLNAMPIHFLSFFKAPNSVIKEIVAIQRDFLWRGVKDGSKIPWVKWETVCKSKDKGGLGIKDVRLFNWALLGKWVWRCMISPRTIWAKVLQGRYGCIESFPKTPNVDKRDSWWWKDIVWVLQQGNYWLDEKIERCIGDGSSTRFWEDKWIGGLRLLDVFPRLYSFAFDPLSMVEMLQEIQIFSSKQDQWRWICDKDGVFSVKSAYSWLQHSMGGELSYSSDFILVTKSLWKCKAPIKCLVFCWQVFMNAFPCKSLLQVRGVEVENNLCSLCSLFIEDPIHLFLLCPMAFNIWLSVANWLEVEVVLPNSLTSLYLYWTNLGIYKKSKQCFKVVWVSVIWSLWLHRNGIIFQQGVMDCKEVLDNIKMRSWKWIKSSVPGCSFSYSNWYFSPRLCIS</sequence>
<gene>
    <name evidence="2" type="ORF">KK1_019938</name>
</gene>
<proteinExistence type="predicted"/>
<dbReference type="PANTHER" id="PTHR33116:SF78">
    <property type="entry name" value="OS12G0587133 PROTEIN"/>
    <property type="match status" value="1"/>
</dbReference>
<dbReference type="Gene3D" id="3.60.10.10">
    <property type="entry name" value="Endonuclease/exonuclease/phosphatase"/>
    <property type="match status" value="1"/>
</dbReference>
<dbReference type="CDD" id="cd01650">
    <property type="entry name" value="RT_nLTR_like"/>
    <property type="match status" value="1"/>
</dbReference>
<name>A0A151U924_CAJCA</name>